<evidence type="ECO:0000256" key="2">
    <source>
        <dbReference type="ARBA" id="ARBA00004586"/>
    </source>
</evidence>
<dbReference type="InterPro" id="IPR050196">
    <property type="entry name" value="Cytochrome_P450_Monoox"/>
</dbReference>
<evidence type="ECO:0000256" key="7">
    <source>
        <dbReference type="ARBA" id="ARBA00023033"/>
    </source>
</evidence>
<comment type="cofactor">
    <cofactor evidence="1">
        <name>heme</name>
        <dbReference type="ChEBI" id="CHEBI:30413"/>
    </cofactor>
</comment>
<evidence type="ECO:0000256" key="4">
    <source>
        <dbReference type="ARBA" id="ARBA00022617"/>
    </source>
</evidence>
<keyword evidence="8" id="KW-0472">Membrane</keyword>
<keyword evidence="7" id="KW-0503">Monooxygenase</keyword>
<reference evidence="9 10" key="1">
    <citation type="journal article" date="2018" name="Gigascience">
        <title>Genomes of trombidid mites reveal novel predicted allergens and laterally-transferred genes associated with secondary metabolism.</title>
        <authorList>
            <person name="Dong X."/>
            <person name="Chaisiri K."/>
            <person name="Xia D."/>
            <person name="Armstrong S.D."/>
            <person name="Fang Y."/>
            <person name="Donnelly M.J."/>
            <person name="Kadowaki T."/>
            <person name="McGarry J.W."/>
            <person name="Darby A.C."/>
            <person name="Makepeace B.L."/>
        </authorList>
    </citation>
    <scope>NUCLEOTIDE SEQUENCE [LARGE SCALE GENOMIC DNA]</scope>
    <source>
        <strain evidence="9">UoL-UT</strain>
    </source>
</reference>
<dbReference type="VEuPathDB" id="VectorBase:LDEU012178"/>
<evidence type="ECO:0000256" key="8">
    <source>
        <dbReference type="ARBA" id="ARBA00023136"/>
    </source>
</evidence>
<keyword evidence="7" id="KW-0560">Oxidoreductase</keyword>
<dbReference type="AlphaFoldDB" id="A0A443RWX3"/>
<dbReference type="InterPro" id="IPR036396">
    <property type="entry name" value="Cyt_P450_sf"/>
</dbReference>
<dbReference type="Proteomes" id="UP000288716">
    <property type="component" value="Unassembled WGS sequence"/>
</dbReference>
<keyword evidence="9" id="KW-0378">Hydrolase</keyword>
<organism evidence="9 10">
    <name type="scientific">Leptotrombidium deliense</name>
    <dbReference type="NCBI Taxonomy" id="299467"/>
    <lineage>
        <taxon>Eukaryota</taxon>
        <taxon>Metazoa</taxon>
        <taxon>Ecdysozoa</taxon>
        <taxon>Arthropoda</taxon>
        <taxon>Chelicerata</taxon>
        <taxon>Arachnida</taxon>
        <taxon>Acari</taxon>
        <taxon>Acariformes</taxon>
        <taxon>Trombidiformes</taxon>
        <taxon>Prostigmata</taxon>
        <taxon>Anystina</taxon>
        <taxon>Parasitengona</taxon>
        <taxon>Trombiculoidea</taxon>
        <taxon>Trombiculidae</taxon>
        <taxon>Leptotrombidium</taxon>
    </lineage>
</organism>
<sequence>MNEECLKLKEKLFESSKSEFVHIRPLMIEVAFNIIAKTAMGITLDQTIDNVEEFVRCLERILSTVNSRIYNPLNWYDFVFYKRHIGKQMKNDIKLIKHFTHGVINERRINFKPEHKLSTSNRMVFLDLLLTLQSEDASTTDDDICDDVLTFMIAGQHTSSTCLTWTLFLLGIHIQSQQKIIEEVNAIFGDDRDRH</sequence>
<dbReference type="InterPro" id="IPR001128">
    <property type="entry name" value="Cyt_P450"/>
</dbReference>
<dbReference type="PANTHER" id="PTHR24291:SF189">
    <property type="entry name" value="CYTOCHROME P450 4C3-RELATED"/>
    <property type="match status" value="1"/>
</dbReference>
<feature type="non-terminal residue" evidence="9">
    <location>
        <position position="195"/>
    </location>
</feature>
<dbReference type="GO" id="GO:0008233">
    <property type="term" value="F:peptidase activity"/>
    <property type="evidence" value="ECO:0007669"/>
    <property type="project" value="UniProtKB-KW"/>
</dbReference>
<accession>A0A443RWX3</accession>
<evidence type="ECO:0000313" key="9">
    <source>
        <dbReference type="EMBL" id="RWS19862.1"/>
    </source>
</evidence>
<evidence type="ECO:0000256" key="1">
    <source>
        <dbReference type="ARBA" id="ARBA00001971"/>
    </source>
</evidence>
<evidence type="ECO:0000313" key="10">
    <source>
        <dbReference type="Proteomes" id="UP000288716"/>
    </source>
</evidence>
<dbReference type="GO" id="GO:0004497">
    <property type="term" value="F:monooxygenase activity"/>
    <property type="evidence" value="ECO:0007669"/>
    <property type="project" value="UniProtKB-KW"/>
</dbReference>
<protein>
    <submittedName>
        <fullName evidence="9">Putative serine protease K12H4.7-like protein</fullName>
    </submittedName>
</protein>
<evidence type="ECO:0000256" key="3">
    <source>
        <dbReference type="ARBA" id="ARBA00010617"/>
    </source>
</evidence>
<name>A0A443RWX3_9ACAR</name>
<proteinExistence type="inferred from homology"/>
<dbReference type="GO" id="GO:0005789">
    <property type="term" value="C:endoplasmic reticulum membrane"/>
    <property type="evidence" value="ECO:0007669"/>
    <property type="project" value="UniProtKB-SubCell"/>
</dbReference>
<dbReference type="Pfam" id="PF00067">
    <property type="entry name" value="p450"/>
    <property type="match status" value="1"/>
</dbReference>
<keyword evidence="4" id="KW-0349">Heme</keyword>
<dbReference type="SUPFAM" id="SSF48264">
    <property type="entry name" value="Cytochrome P450"/>
    <property type="match status" value="1"/>
</dbReference>
<dbReference type="GO" id="GO:0020037">
    <property type="term" value="F:heme binding"/>
    <property type="evidence" value="ECO:0007669"/>
    <property type="project" value="InterPro"/>
</dbReference>
<evidence type="ECO:0000256" key="5">
    <source>
        <dbReference type="ARBA" id="ARBA00022824"/>
    </source>
</evidence>
<comment type="similarity">
    <text evidence="3">Belongs to the cytochrome P450 family.</text>
</comment>
<dbReference type="STRING" id="299467.A0A443RWX3"/>
<keyword evidence="6" id="KW-0408">Iron</keyword>
<keyword evidence="5" id="KW-0256">Endoplasmic reticulum</keyword>
<comment type="caution">
    <text evidence="9">The sequence shown here is derived from an EMBL/GenBank/DDBJ whole genome shotgun (WGS) entry which is preliminary data.</text>
</comment>
<gene>
    <name evidence="9" type="ORF">B4U80_01634</name>
</gene>
<keyword evidence="4" id="KW-0479">Metal-binding</keyword>
<dbReference type="GO" id="GO:0016705">
    <property type="term" value="F:oxidoreductase activity, acting on paired donors, with incorporation or reduction of molecular oxygen"/>
    <property type="evidence" value="ECO:0007669"/>
    <property type="project" value="InterPro"/>
</dbReference>
<keyword evidence="9" id="KW-0645">Protease</keyword>
<dbReference type="GO" id="GO:0005506">
    <property type="term" value="F:iron ion binding"/>
    <property type="evidence" value="ECO:0007669"/>
    <property type="project" value="InterPro"/>
</dbReference>
<evidence type="ECO:0000256" key="6">
    <source>
        <dbReference type="ARBA" id="ARBA00023004"/>
    </source>
</evidence>
<dbReference type="Gene3D" id="1.10.630.10">
    <property type="entry name" value="Cytochrome P450"/>
    <property type="match status" value="1"/>
</dbReference>
<dbReference type="GO" id="GO:0006508">
    <property type="term" value="P:proteolysis"/>
    <property type="evidence" value="ECO:0007669"/>
    <property type="project" value="UniProtKB-KW"/>
</dbReference>
<dbReference type="OrthoDB" id="6434974at2759"/>
<comment type="subcellular location">
    <subcellularLocation>
        <location evidence="2">Endoplasmic reticulum membrane</location>
    </subcellularLocation>
</comment>
<dbReference type="EMBL" id="NCKV01022132">
    <property type="protein sequence ID" value="RWS19862.1"/>
    <property type="molecule type" value="Genomic_DNA"/>
</dbReference>
<dbReference type="PANTHER" id="PTHR24291">
    <property type="entry name" value="CYTOCHROME P450 FAMILY 4"/>
    <property type="match status" value="1"/>
</dbReference>
<keyword evidence="10" id="KW-1185">Reference proteome</keyword>